<feature type="region of interest" description="Disordered" evidence="1">
    <location>
        <begin position="19"/>
        <end position="97"/>
    </location>
</feature>
<evidence type="ECO:0000313" key="2">
    <source>
        <dbReference type="EMBL" id="CEF73662.1"/>
    </source>
</evidence>
<dbReference type="Proteomes" id="UP000070720">
    <property type="component" value="Chromosome 1"/>
</dbReference>
<reference evidence="3 4" key="2">
    <citation type="journal article" date="2010" name="Nature">
        <title>Comparative genomics reveals mobile pathogenicity chromosomes in Fusarium.</title>
        <authorList>
            <person name="Ma L.J."/>
            <person name="van der Does H.C."/>
            <person name="Borkovich K.A."/>
            <person name="Coleman J.J."/>
            <person name="Daboussi M.J."/>
            <person name="Di Pietro A."/>
            <person name="Dufresne M."/>
            <person name="Freitag M."/>
            <person name="Grabherr M."/>
            <person name="Henrissat B."/>
            <person name="Houterman P.M."/>
            <person name="Kang S."/>
            <person name="Shim W.B."/>
            <person name="Woloshuk C."/>
            <person name="Xie X."/>
            <person name="Xu J.R."/>
            <person name="Antoniw J."/>
            <person name="Baker S.E."/>
            <person name="Bluhm B.H."/>
            <person name="Breakspear A."/>
            <person name="Brown D.W."/>
            <person name="Butchko R.A."/>
            <person name="Chapman S."/>
            <person name="Coulson R."/>
            <person name="Coutinho P.M."/>
            <person name="Danchin E.G."/>
            <person name="Diener A."/>
            <person name="Gale L.R."/>
            <person name="Gardiner D.M."/>
            <person name="Goff S."/>
            <person name="Hammond-Kosack K.E."/>
            <person name="Hilburn K."/>
            <person name="Hua-Van A."/>
            <person name="Jonkers W."/>
            <person name="Kazan K."/>
            <person name="Kodira C.D."/>
            <person name="Koehrsen M."/>
            <person name="Kumar L."/>
            <person name="Lee Y.H."/>
            <person name="Li L."/>
            <person name="Manners J.M."/>
            <person name="Miranda-Saavedra D."/>
            <person name="Mukherjee M."/>
            <person name="Park G."/>
            <person name="Park J."/>
            <person name="Park S.Y."/>
            <person name="Proctor R.H."/>
            <person name="Regev A."/>
            <person name="Ruiz-Roldan M.C."/>
            <person name="Sain D."/>
            <person name="Sakthikumar S."/>
            <person name="Sykes S."/>
            <person name="Schwartz D.C."/>
            <person name="Turgeon B.G."/>
            <person name="Wapinski I."/>
            <person name="Yoder O."/>
            <person name="Young S."/>
            <person name="Zeng Q."/>
            <person name="Zhou S."/>
            <person name="Galagan J."/>
            <person name="Cuomo C.A."/>
            <person name="Kistler H.C."/>
            <person name="Rep M."/>
        </authorList>
    </citation>
    <scope>GENOME REANNOTATION</scope>
    <source>
        <strain evidence="4">ATCC MYA-4620 / CBS 123657 / FGSC 9075 / NRRL 31084 / PH-1</strain>
        <strain evidence="3">PH-1 / ATCC MYA-4620 / FGSC 9075 / NRRL 31084</strain>
    </source>
</reference>
<dbReference type="OrthoDB" id="5102280at2759"/>
<feature type="compositionally biased region" description="Basic residues" evidence="1">
    <location>
        <begin position="491"/>
        <end position="504"/>
    </location>
</feature>
<name>I1RD31_GIBZE</name>
<dbReference type="RefSeq" id="XP_011317327.1">
    <property type="nucleotide sequence ID" value="XM_011319025.1"/>
</dbReference>
<accession>A0A098D5C5</accession>
<feature type="compositionally biased region" description="Acidic residues" evidence="1">
    <location>
        <begin position="64"/>
        <end position="97"/>
    </location>
</feature>
<dbReference type="EnsemblFungi" id="CEF73662">
    <property type="protein sequence ID" value="CEF73662"/>
    <property type="gene ID" value="FGRRES_01518"/>
</dbReference>
<keyword evidence="4" id="KW-1185">Reference proteome</keyword>
<proteinExistence type="predicted"/>
<feature type="compositionally biased region" description="Basic and acidic residues" evidence="1">
    <location>
        <begin position="37"/>
        <end position="51"/>
    </location>
</feature>
<feature type="compositionally biased region" description="Basic and acidic residues" evidence="1">
    <location>
        <begin position="505"/>
        <end position="547"/>
    </location>
</feature>
<organism evidence="2 4">
    <name type="scientific">Gibberella zeae (strain ATCC MYA-4620 / CBS 123657 / FGSC 9075 / NRRL 31084 / PH-1)</name>
    <name type="common">Wheat head blight fungus</name>
    <name type="synonym">Fusarium graminearum</name>
    <dbReference type="NCBI Taxonomy" id="229533"/>
    <lineage>
        <taxon>Eukaryota</taxon>
        <taxon>Fungi</taxon>
        <taxon>Dikarya</taxon>
        <taxon>Ascomycota</taxon>
        <taxon>Pezizomycotina</taxon>
        <taxon>Sordariomycetes</taxon>
        <taxon>Hypocreomycetidae</taxon>
        <taxon>Hypocreales</taxon>
        <taxon>Nectriaceae</taxon>
        <taxon>Fusarium</taxon>
    </lineage>
</organism>
<dbReference type="HOGENOM" id="CLU_594537_0_0_1"/>
<dbReference type="EMBL" id="HG970332">
    <property type="protein sequence ID" value="CEF73662.1"/>
    <property type="molecule type" value="Genomic_DNA"/>
</dbReference>
<evidence type="ECO:0000256" key="1">
    <source>
        <dbReference type="SAM" id="MobiDB-lite"/>
    </source>
</evidence>
<reference evidence="2 4" key="3">
    <citation type="journal article" date="2015" name="BMC Genomics">
        <title>The completed genome sequence of the pathogenic ascomycete fungus Fusarium graminearum.</title>
        <authorList>
            <person name="King R."/>
            <person name="Urban M."/>
            <person name="Hammond-Kosack M.C."/>
            <person name="Hassani-Pak K."/>
            <person name="Hammond-Kosack K.E."/>
        </authorList>
    </citation>
    <scope>NUCLEOTIDE SEQUENCE [LARGE SCALE GENOMIC DNA]</scope>
    <source>
        <strain evidence="4">ATCC MYA-4620 / CBS 123657 / FGSC 9075 / NRRL 31084 / PH-1</strain>
        <strain evidence="2">PH-1</strain>
    </source>
</reference>
<dbReference type="VEuPathDB" id="FungiDB:FGRAMPH1_01G03713"/>
<dbReference type="KEGG" id="fgr:FGSG_01518"/>
<reference evidence="3 4" key="1">
    <citation type="journal article" date="2007" name="Science">
        <title>The Fusarium graminearum genome reveals a link between localized polymorphism and pathogen specialization.</title>
        <authorList>
            <person name="Cuomo C.A."/>
            <person name="Gueldener U."/>
            <person name="Xu J.-R."/>
            <person name="Trail F."/>
            <person name="Turgeon B.G."/>
            <person name="Di Pietro A."/>
            <person name="Walton J.D."/>
            <person name="Ma L.-J."/>
            <person name="Baker S.E."/>
            <person name="Rep M."/>
            <person name="Adam G."/>
            <person name="Antoniw J."/>
            <person name="Baldwin T."/>
            <person name="Calvo S.E."/>
            <person name="Chang Y.-L."/>
            <person name="DeCaprio D."/>
            <person name="Gale L.R."/>
            <person name="Gnerre S."/>
            <person name="Goswami R.S."/>
            <person name="Hammond-Kosack K."/>
            <person name="Harris L.J."/>
            <person name="Hilburn K."/>
            <person name="Kennell J.C."/>
            <person name="Kroken S."/>
            <person name="Magnuson J.K."/>
            <person name="Mannhaupt G."/>
            <person name="Mauceli E.W."/>
            <person name="Mewes H.-W."/>
            <person name="Mitterbauer R."/>
            <person name="Muehlbauer G."/>
            <person name="Muensterkoetter M."/>
            <person name="Nelson D."/>
            <person name="O'Donnell K."/>
            <person name="Ouellet T."/>
            <person name="Qi W."/>
            <person name="Quesneville H."/>
            <person name="Roncero M.I.G."/>
            <person name="Seong K.-Y."/>
            <person name="Tetko I.V."/>
            <person name="Urban M."/>
            <person name="Waalwijk C."/>
            <person name="Ward T.J."/>
            <person name="Yao J."/>
            <person name="Birren B.W."/>
            <person name="Kistler H.C."/>
        </authorList>
    </citation>
    <scope>NUCLEOTIDE SEQUENCE [LARGE SCALE GENOMIC DNA]</scope>
    <source>
        <strain evidence="4">ATCC MYA-4620 / CBS 123657 / FGSC 9075 / NRRL 31084 / PH-1</strain>
        <strain evidence="3">PH-1 / ATCC MYA-4620 / FGSC 9075 / NRRL 31084</strain>
    </source>
</reference>
<evidence type="ECO:0000313" key="3">
    <source>
        <dbReference type="EnsemblFungi" id="CEF73662"/>
    </source>
</evidence>
<feature type="region of interest" description="Disordered" evidence="1">
    <location>
        <begin position="455"/>
        <end position="575"/>
    </location>
</feature>
<dbReference type="AlphaFoldDB" id="I1RD31"/>
<evidence type="ECO:0000313" key="4">
    <source>
        <dbReference type="Proteomes" id="UP000070720"/>
    </source>
</evidence>
<dbReference type="STRING" id="229533.I1RD31"/>
<gene>
    <name evidence="2" type="ORF">FGRAMPH1_01T03713</name>
</gene>
<dbReference type="InParanoid" id="I1RD31"/>
<feature type="compositionally biased region" description="Basic and acidic residues" evidence="1">
    <location>
        <begin position="469"/>
        <end position="490"/>
    </location>
</feature>
<sequence length="575" mass="65520">MSLSTSRVWRGEVGDAFGLPLLNTDGMAVGPSTGEYRSLDAAKDGSDDRASNELSMRNDVSLETADDTDDDTVDDTDDDTVDDTDDDTVDDTVNDEPVEQPNIHATAEAWIQAFDKLNPVSDPDADLQRFEDLTRTLITRLCQEARSGRFADWLKIATDKREMSFEMKSALINANADKLADHILRHIPRKTKQLLGKRDLQPFDLLSLPEFPPGCPYSIVYFDIAVQVGIANIESRYSRLSLGRTMKPIKSCSRYNHLMKTKVYLGSSSDKEGGWNRLRVHEKEANRESGRSNMHYDFTRQADVVTNFRIGALFPPSSALSEGIDLLLPELLEGILMVYLGTYHVSYLTPLSDGNMFHTASSYELVGRMRLNLSVPDLHRNTLNIAWPILQAGSYREFKVDRWQIARMADALGLLKAEVHLDEHDDQQFIAALEAIRSKTRVSSAELEILLAKGGASNPNYEPPSPNNEVHERAELQRERTERAERAERVRRAKRARRAERAKRGRAERAERAKRERAERVERKHAELVEREYQRIMHERGHHEELSRNGQGVFNNKRKLAPESVDYNERHKRQR</sequence>
<accession>I1RD31</accession>
<protein>
    <submittedName>
        <fullName evidence="2">Chromosome 1, complete genome</fullName>
    </submittedName>
</protein>
<dbReference type="eggNOG" id="ENOG502SZEF">
    <property type="taxonomic scope" value="Eukaryota"/>
</dbReference>
<reference evidence="3" key="4">
    <citation type="submission" date="2017-01" db="UniProtKB">
        <authorList>
            <consortium name="EnsemblFungi"/>
        </authorList>
    </citation>
    <scope>IDENTIFICATION</scope>
    <source>
        <strain evidence="3">PH-1 / ATCC MYA-4620 / FGSC 9075 / NRRL 31084</strain>
    </source>
</reference>